<dbReference type="AlphaFoldDB" id="A0A7R9DJY6"/>
<proteinExistence type="predicted"/>
<dbReference type="EMBL" id="OC324959">
    <property type="protein sequence ID" value="CAD7414702.1"/>
    <property type="molecule type" value="Genomic_DNA"/>
</dbReference>
<organism evidence="1">
    <name type="scientific">Timema cristinae</name>
    <name type="common">Walking stick</name>
    <dbReference type="NCBI Taxonomy" id="61476"/>
    <lineage>
        <taxon>Eukaryota</taxon>
        <taxon>Metazoa</taxon>
        <taxon>Ecdysozoa</taxon>
        <taxon>Arthropoda</taxon>
        <taxon>Hexapoda</taxon>
        <taxon>Insecta</taxon>
        <taxon>Pterygota</taxon>
        <taxon>Neoptera</taxon>
        <taxon>Polyneoptera</taxon>
        <taxon>Phasmatodea</taxon>
        <taxon>Timematodea</taxon>
        <taxon>Timematoidea</taxon>
        <taxon>Timematidae</taxon>
        <taxon>Timema</taxon>
    </lineage>
</organism>
<accession>A0A7R9DJY6</accession>
<gene>
    <name evidence="1" type="ORF">TCEB3V08_LOCUS12192</name>
</gene>
<name>A0A7R9DJY6_TIMCR</name>
<sequence>MKGFLSLLLTDSTAYMLKVAASLKVLYTKLIHVTCLARAVHRVSEDIRSCFPNVNAIISTIKKVFLKAPSRIFSFKAALPNTPLPPQPVLTCWDTWLHAALYYADHLGDIQKVIQTFNEEQAVAITKANAAISCSSVIADLAYIKINFGNLLGAITALEARDLPLVKAVKIMWGIEETLNQSSGSVGTAIVDKFNKVLQRNHGWKVMANLLCGNGFSLMPHTFRQFGGFTRQVETRIDCDLETMS</sequence>
<evidence type="ECO:0000313" key="1">
    <source>
        <dbReference type="EMBL" id="CAD7414702.1"/>
    </source>
</evidence>
<protein>
    <submittedName>
        <fullName evidence="1">Uncharacterized protein</fullName>
    </submittedName>
</protein>
<reference evidence="1" key="1">
    <citation type="submission" date="2020-11" db="EMBL/GenBank/DDBJ databases">
        <authorList>
            <person name="Tran Van P."/>
        </authorList>
    </citation>
    <scope>NUCLEOTIDE SEQUENCE</scope>
</reference>